<dbReference type="Proteomes" id="UP001418222">
    <property type="component" value="Unassembled WGS sequence"/>
</dbReference>
<dbReference type="EMBL" id="JBBWWQ010000016">
    <property type="protein sequence ID" value="KAK8926364.1"/>
    <property type="molecule type" value="Genomic_DNA"/>
</dbReference>
<evidence type="ECO:0000313" key="2">
    <source>
        <dbReference type="Proteomes" id="UP001418222"/>
    </source>
</evidence>
<reference evidence="1 2" key="1">
    <citation type="journal article" date="2022" name="Nat. Plants">
        <title>Genomes of leafy and leafless Platanthera orchids illuminate the evolution of mycoheterotrophy.</title>
        <authorList>
            <person name="Li M.H."/>
            <person name="Liu K.W."/>
            <person name="Li Z."/>
            <person name="Lu H.C."/>
            <person name="Ye Q.L."/>
            <person name="Zhang D."/>
            <person name="Wang J.Y."/>
            <person name="Li Y.F."/>
            <person name="Zhong Z.M."/>
            <person name="Liu X."/>
            <person name="Yu X."/>
            <person name="Liu D.K."/>
            <person name="Tu X.D."/>
            <person name="Liu B."/>
            <person name="Hao Y."/>
            <person name="Liao X.Y."/>
            <person name="Jiang Y.T."/>
            <person name="Sun W.H."/>
            <person name="Chen J."/>
            <person name="Chen Y.Q."/>
            <person name="Ai Y."/>
            <person name="Zhai J.W."/>
            <person name="Wu S.S."/>
            <person name="Zhou Z."/>
            <person name="Hsiao Y.Y."/>
            <person name="Wu W.L."/>
            <person name="Chen Y.Y."/>
            <person name="Lin Y.F."/>
            <person name="Hsu J.L."/>
            <person name="Li C.Y."/>
            <person name="Wang Z.W."/>
            <person name="Zhao X."/>
            <person name="Zhong W.Y."/>
            <person name="Ma X.K."/>
            <person name="Ma L."/>
            <person name="Huang J."/>
            <person name="Chen G.Z."/>
            <person name="Huang M.Z."/>
            <person name="Huang L."/>
            <person name="Peng D.H."/>
            <person name="Luo Y.B."/>
            <person name="Zou S.Q."/>
            <person name="Chen S.P."/>
            <person name="Lan S."/>
            <person name="Tsai W.C."/>
            <person name="Van de Peer Y."/>
            <person name="Liu Z.J."/>
        </authorList>
    </citation>
    <scope>NUCLEOTIDE SEQUENCE [LARGE SCALE GENOMIC DNA]</scope>
    <source>
        <strain evidence="1">Lor287</strain>
    </source>
</reference>
<protein>
    <submittedName>
        <fullName evidence="1">Uncharacterized protein</fullName>
    </submittedName>
</protein>
<sequence>MKINPLSVSGLMMHSHTIGLGVQRIEKPRLNSSVVTDPLISRFSGRRPGHI</sequence>
<name>A0AAP0B559_9ASPA</name>
<proteinExistence type="predicted"/>
<evidence type="ECO:0000313" key="1">
    <source>
        <dbReference type="EMBL" id="KAK8926364.1"/>
    </source>
</evidence>
<gene>
    <name evidence="1" type="ORF">KSP39_PZI018917</name>
</gene>
<accession>A0AAP0B559</accession>
<keyword evidence="2" id="KW-1185">Reference proteome</keyword>
<organism evidence="1 2">
    <name type="scientific">Platanthera zijinensis</name>
    <dbReference type="NCBI Taxonomy" id="2320716"/>
    <lineage>
        <taxon>Eukaryota</taxon>
        <taxon>Viridiplantae</taxon>
        <taxon>Streptophyta</taxon>
        <taxon>Embryophyta</taxon>
        <taxon>Tracheophyta</taxon>
        <taxon>Spermatophyta</taxon>
        <taxon>Magnoliopsida</taxon>
        <taxon>Liliopsida</taxon>
        <taxon>Asparagales</taxon>
        <taxon>Orchidaceae</taxon>
        <taxon>Orchidoideae</taxon>
        <taxon>Orchideae</taxon>
        <taxon>Orchidinae</taxon>
        <taxon>Platanthera</taxon>
    </lineage>
</organism>
<dbReference type="AlphaFoldDB" id="A0AAP0B559"/>
<comment type="caution">
    <text evidence="1">The sequence shown here is derived from an EMBL/GenBank/DDBJ whole genome shotgun (WGS) entry which is preliminary data.</text>
</comment>